<evidence type="ECO:0000313" key="10">
    <source>
        <dbReference type="Proteomes" id="UP000001661"/>
    </source>
</evidence>
<dbReference type="Pfam" id="PF06071">
    <property type="entry name" value="YchF-GTPase_C"/>
    <property type="match status" value="1"/>
</dbReference>
<dbReference type="InterPro" id="IPR041706">
    <property type="entry name" value="YchF_N"/>
</dbReference>
<dbReference type="GO" id="GO:0005524">
    <property type="term" value="F:ATP binding"/>
    <property type="evidence" value="ECO:0007669"/>
    <property type="project" value="UniProtKB-UniRule"/>
</dbReference>
<dbReference type="PROSITE" id="PS51880">
    <property type="entry name" value="TGS"/>
    <property type="match status" value="1"/>
</dbReference>
<dbReference type="KEGG" id="aar:Acear_2333"/>
<dbReference type="PRINTS" id="PR00326">
    <property type="entry name" value="GTP1OBG"/>
</dbReference>
<dbReference type="PANTHER" id="PTHR23305">
    <property type="entry name" value="OBG GTPASE FAMILY"/>
    <property type="match status" value="1"/>
</dbReference>
<dbReference type="SUPFAM" id="SSF52540">
    <property type="entry name" value="P-loop containing nucleoside triphosphate hydrolases"/>
    <property type="match status" value="1"/>
</dbReference>
<dbReference type="GO" id="GO:0005525">
    <property type="term" value="F:GTP binding"/>
    <property type="evidence" value="ECO:0007669"/>
    <property type="project" value="InterPro"/>
</dbReference>
<evidence type="ECO:0000256" key="2">
    <source>
        <dbReference type="ARBA" id="ARBA00022723"/>
    </source>
</evidence>
<dbReference type="OrthoDB" id="9807318at2"/>
<dbReference type="InterPro" id="IPR031167">
    <property type="entry name" value="G_OBG"/>
</dbReference>
<dbReference type="InterPro" id="IPR004396">
    <property type="entry name" value="ATPase_YchF/OLA1"/>
</dbReference>
<dbReference type="NCBIfam" id="TIGR00092">
    <property type="entry name" value="redox-regulated ATPase YchF"/>
    <property type="match status" value="1"/>
</dbReference>
<comment type="cofactor">
    <cofactor evidence="1">
        <name>Mg(2+)</name>
        <dbReference type="ChEBI" id="CHEBI:18420"/>
    </cofactor>
</comment>
<dbReference type="FunFam" id="3.10.20.30:FF:000001">
    <property type="entry name" value="Ribosome-binding ATPase YchF"/>
    <property type="match status" value="1"/>
</dbReference>
<keyword evidence="3 6" id="KW-0547">Nucleotide-binding</keyword>
<sequence>MGMKCGIVGLPNVGKSTLFNAITEVGAGAENYPFCTIDPNMGIVKVPDKRLEVLTEIINPQETTPTAIEFVDIAGLVKGASDGEGLGNKFLSHIREVDAIIHVVRCFEDSDITHVEGDIDPLRDIGTINTELILADLETVENKIEKTERMLKSGEKKYKEEMEVLEKIKTALDNGQPARNVELSSKEKERIRDCHLLTLKPTLYVANVSEDEIGKEESRHVQAIRNHAASEEAEVITVSAEVEAEVAELSTTEEELFLEELGIEESGLDKLIKAGYKLLGLITFFTAGPKEVRAWTVKKGSTAPEAAGKIHTDMQKGFIRAEVVTYDKLVEAGSFADARDEGVLRVEGKDYIIQDGDVCYFRFNV</sequence>
<dbReference type="GO" id="GO:0005737">
    <property type="term" value="C:cytoplasm"/>
    <property type="evidence" value="ECO:0007669"/>
    <property type="project" value="TreeGrafter"/>
</dbReference>
<dbReference type="RefSeq" id="WP_013279255.1">
    <property type="nucleotide sequence ID" value="NC_014378.1"/>
</dbReference>
<evidence type="ECO:0000259" key="8">
    <source>
        <dbReference type="PROSITE" id="PS51880"/>
    </source>
</evidence>
<dbReference type="PIRSF" id="PIRSF006641">
    <property type="entry name" value="CHP00092"/>
    <property type="match status" value="1"/>
</dbReference>
<feature type="domain" description="OBG-type G" evidence="7">
    <location>
        <begin position="3"/>
        <end position="280"/>
    </location>
</feature>
<dbReference type="InterPro" id="IPR013029">
    <property type="entry name" value="YchF_C"/>
</dbReference>
<protein>
    <recommendedName>
        <fullName evidence="6">Ribosome-binding ATPase YchF</fullName>
    </recommendedName>
</protein>
<dbReference type="SUPFAM" id="SSF81271">
    <property type="entry name" value="TGS-like"/>
    <property type="match status" value="1"/>
</dbReference>
<keyword evidence="4 6" id="KW-0067">ATP-binding</keyword>
<dbReference type="InterPro" id="IPR023192">
    <property type="entry name" value="TGS-like_dom_sf"/>
</dbReference>
<dbReference type="InterPro" id="IPR004095">
    <property type="entry name" value="TGS"/>
</dbReference>
<comment type="function">
    <text evidence="6">ATPase that binds to both the 70S ribosome and the 50S ribosomal subunit in a nucleotide-independent manner.</text>
</comment>
<dbReference type="InterPro" id="IPR012675">
    <property type="entry name" value="Beta-grasp_dom_sf"/>
</dbReference>
<dbReference type="GO" id="GO:0043023">
    <property type="term" value="F:ribosomal large subunit binding"/>
    <property type="evidence" value="ECO:0007669"/>
    <property type="project" value="UniProtKB-UniRule"/>
</dbReference>
<dbReference type="CDD" id="cd04867">
    <property type="entry name" value="TGS_YchF_OLA1"/>
    <property type="match status" value="1"/>
</dbReference>
<dbReference type="Gene3D" id="3.10.20.30">
    <property type="match status" value="1"/>
</dbReference>
<dbReference type="EMBL" id="CP002105">
    <property type="protein sequence ID" value="ADL13814.1"/>
    <property type="molecule type" value="Genomic_DNA"/>
</dbReference>
<keyword evidence="10" id="KW-1185">Reference proteome</keyword>
<evidence type="ECO:0000256" key="3">
    <source>
        <dbReference type="ARBA" id="ARBA00022741"/>
    </source>
</evidence>
<keyword evidence="2" id="KW-0479">Metal-binding</keyword>
<dbReference type="AlphaFoldDB" id="D9QUL3"/>
<dbReference type="PROSITE" id="PS51710">
    <property type="entry name" value="G_OBG"/>
    <property type="match status" value="1"/>
</dbReference>
<evidence type="ECO:0000256" key="1">
    <source>
        <dbReference type="ARBA" id="ARBA00001946"/>
    </source>
</evidence>
<name>D9QUL3_ACEAZ</name>
<feature type="binding site" evidence="6">
    <location>
        <begin position="12"/>
        <end position="17"/>
    </location>
    <ligand>
        <name>ATP</name>
        <dbReference type="ChEBI" id="CHEBI:30616"/>
    </ligand>
</feature>
<dbReference type="eggNOG" id="COG0012">
    <property type="taxonomic scope" value="Bacteria"/>
</dbReference>
<reference evidence="9 10" key="1">
    <citation type="journal article" date="2010" name="Stand. Genomic Sci.">
        <title>Complete genome sequence of Acetohalobium arabaticum type strain (Z-7288).</title>
        <authorList>
            <person name="Sikorski J."/>
            <person name="Lapidus A."/>
            <person name="Chertkov O."/>
            <person name="Lucas S."/>
            <person name="Copeland A."/>
            <person name="Glavina Del Rio T."/>
            <person name="Nolan M."/>
            <person name="Tice H."/>
            <person name="Cheng J.F."/>
            <person name="Han C."/>
            <person name="Brambilla E."/>
            <person name="Pitluck S."/>
            <person name="Liolios K."/>
            <person name="Ivanova N."/>
            <person name="Mavromatis K."/>
            <person name="Mikhailova N."/>
            <person name="Pati A."/>
            <person name="Bruce D."/>
            <person name="Detter C."/>
            <person name="Tapia R."/>
            <person name="Goodwin L."/>
            <person name="Chen A."/>
            <person name="Palaniappan K."/>
            <person name="Land M."/>
            <person name="Hauser L."/>
            <person name="Chang Y.J."/>
            <person name="Jeffries C.D."/>
            <person name="Rohde M."/>
            <person name="Goker M."/>
            <person name="Spring S."/>
            <person name="Woyke T."/>
            <person name="Bristow J."/>
            <person name="Eisen J.A."/>
            <person name="Markowitz V."/>
            <person name="Hugenholtz P."/>
            <person name="Kyrpides N.C."/>
            <person name="Klenk H.P."/>
        </authorList>
    </citation>
    <scope>NUCLEOTIDE SEQUENCE [LARGE SCALE GENOMIC DNA]</scope>
    <source>
        <strain evidence="10">ATCC 49924 / DSM 5501 / Z-7288</strain>
    </source>
</reference>
<dbReference type="PANTHER" id="PTHR23305:SF18">
    <property type="entry name" value="OBG-TYPE G DOMAIN-CONTAINING PROTEIN"/>
    <property type="match status" value="1"/>
</dbReference>
<dbReference type="GO" id="GO:0046872">
    <property type="term" value="F:metal ion binding"/>
    <property type="evidence" value="ECO:0007669"/>
    <property type="project" value="UniProtKB-KW"/>
</dbReference>
<dbReference type="InterPro" id="IPR027417">
    <property type="entry name" value="P-loop_NTPase"/>
</dbReference>
<dbReference type="Pfam" id="PF01926">
    <property type="entry name" value="MMR_HSR1"/>
    <property type="match status" value="1"/>
</dbReference>
<dbReference type="GO" id="GO:0016887">
    <property type="term" value="F:ATP hydrolysis activity"/>
    <property type="evidence" value="ECO:0007669"/>
    <property type="project" value="UniProtKB-UniRule"/>
</dbReference>
<dbReference type="InterPro" id="IPR012676">
    <property type="entry name" value="TGS-like"/>
</dbReference>
<evidence type="ECO:0000313" key="9">
    <source>
        <dbReference type="EMBL" id="ADL13814.1"/>
    </source>
</evidence>
<dbReference type="HAMAP" id="MF_00944">
    <property type="entry name" value="YchF_OLA1_ATPase"/>
    <property type="match status" value="1"/>
</dbReference>
<evidence type="ECO:0000256" key="5">
    <source>
        <dbReference type="ARBA" id="ARBA00022842"/>
    </source>
</evidence>
<dbReference type="Gene3D" id="3.40.50.300">
    <property type="entry name" value="P-loop containing nucleotide triphosphate hydrolases"/>
    <property type="match status" value="1"/>
</dbReference>
<comment type="similarity">
    <text evidence="6">Belongs to the TRAFAC class OBG-HflX-like GTPase superfamily. OBG GTPase family. YchF/OLA1 subfamily.</text>
</comment>
<dbReference type="HOGENOM" id="CLU_018395_0_1_9"/>
<dbReference type="InterPro" id="IPR006073">
    <property type="entry name" value="GTP-bd"/>
</dbReference>
<feature type="domain" description="TGS" evidence="8">
    <location>
        <begin position="280"/>
        <end position="363"/>
    </location>
</feature>
<dbReference type="FunFam" id="1.10.150.300:FF:000001">
    <property type="entry name" value="Ribosome-binding ATPase YchF"/>
    <property type="match status" value="1"/>
</dbReference>
<dbReference type="STRING" id="574087.Acear_2333"/>
<dbReference type="Proteomes" id="UP000001661">
    <property type="component" value="Chromosome"/>
</dbReference>
<proteinExistence type="inferred from homology"/>
<evidence type="ECO:0000259" key="7">
    <source>
        <dbReference type="PROSITE" id="PS51710"/>
    </source>
</evidence>
<evidence type="ECO:0000256" key="4">
    <source>
        <dbReference type="ARBA" id="ARBA00022840"/>
    </source>
</evidence>
<organism evidence="9 10">
    <name type="scientific">Acetohalobium arabaticum (strain ATCC 49924 / DSM 5501 / Z-7288)</name>
    <dbReference type="NCBI Taxonomy" id="574087"/>
    <lineage>
        <taxon>Bacteria</taxon>
        <taxon>Bacillati</taxon>
        <taxon>Bacillota</taxon>
        <taxon>Clostridia</taxon>
        <taxon>Halanaerobiales</taxon>
        <taxon>Halobacteroidaceae</taxon>
        <taxon>Acetohalobium</taxon>
    </lineage>
</organism>
<dbReference type="CDD" id="cd01900">
    <property type="entry name" value="YchF"/>
    <property type="match status" value="1"/>
</dbReference>
<accession>D9QUL3</accession>
<keyword evidence="5" id="KW-0460">Magnesium</keyword>
<dbReference type="Gene3D" id="1.10.150.300">
    <property type="entry name" value="TGS-like domain"/>
    <property type="match status" value="1"/>
</dbReference>
<gene>
    <name evidence="6" type="primary">ychF</name>
    <name evidence="9" type="ordered locus">Acear_2333</name>
</gene>
<evidence type="ECO:0000256" key="6">
    <source>
        <dbReference type="HAMAP-Rule" id="MF_00944"/>
    </source>
</evidence>